<organism evidence="11 13">
    <name type="scientific">Rhodotorula toruloides</name>
    <name type="common">Yeast</name>
    <name type="synonym">Rhodosporidium toruloides</name>
    <dbReference type="NCBI Taxonomy" id="5286"/>
    <lineage>
        <taxon>Eukaryota</taxon>
        <taxon>Fungi</taxon>
        <taxon>Dikarya</taxon>
        <taxon>Basidiomycota</taxon>
        <taxon>Pucciniomycotina</taxon>
        <taxon>Microbotryomycetes</taxon>
        <taxon>Sporidiobolales</taxon>
        <taxon>Sporidiobolaceae</taxon>
        <taxon>Rhodotorula</taxon>
    </lineage>
</organism>
<evidence type="ECO:0000256" key="1">
    <source>
        <dbReference type="ARBA" id="ARBA00004389"/>
    </source>
</evidence>
<gene>
    <name evidence="11" type="primary">FGENESH: predicted gene_7.34</name>
    <name evidence="12" type="ORF">AAT19DRAFT_15134</name>
    <name evidence="11" type="ORF">BN2166_0036490</name>
</gene>
<comment type="function">
    <text evidence="10">Required for proper folding and/or the stability of a subset of proteins in the endoplasmic reticulum. Component of glycosylphosphatidylinositol-mannosyltransferase 1 which transfers the first of the 4 mannoses in the GPI-anchor precursors during GPI-anchor biosynthesis. Probably acts by stabilizing the mannosyltransferase GPI14.</text>
</comment>
<evidence type="ECO:0000256" key="2">
    <source>
        <dbReference type="ARBA" id="ARBA00004687"/>
    </source>
</evidence>
<keyword evidence="5 10" id="KW-0812">Transmembrane</keyword>
<keyword evidence="4 10" id="KW-0337">GPI-anchor biosynthesis</keyword>
<dbReference type="SMART" id="SM00780">
    <property type="entry name" value="PIG-X"/>
    <property type="match status" value="1"/>
</dbReference>
<evidence type="ECO:0000256" key="9">
    <source>
        <dbReference type="ARBA" id="ARBA00023180"/>
    </source>
</evidence>
<reference evidence="12 14" key="2">
    <citation type="journal article" date="2018" name="Elife">
        <title>Functional genomics of lipid metabolism in the oleaginous yeast Rhodosporidium toruloides.</title>
        <authorList>
            <person name="Coradetti S.T."/>
            <person name="Pinel D."/>
            <person name="Geiselman G."/>
            <person name="Ito M."/>
            <person name="Mondo S."/>
            <person name="Reilly M.C."/>
            <person name="Cheng Y.F."/>
            <person name="Bauer S."/>
            <person name="Grigoriev I."/>
            <person name="Gladden J.M."/>
            <person name="Simmons B.A."/>
            <person name="Brem R."/>
            <person name="Arkin A.P."/>
            <person name="Skerker J.M."/>
        </authorList>
    </citation>
    <scope>NUCLEOTIDE SEQUENCE [LARGE SCALE GENOMIC DNA]</scope>
    <source>
        <strain evidence="12 14">NBRC 0880</strain>
    </source>
</reference>
<keyword evidence="9" id="KW-0325">Glycoprotein</keyword>
<dbReference type="OMA" id="GAYESYS"/>
<dbReference type="STRING" id="5286.A0A0K3CFS3"/>
<evidence type="ECO:0000256" key="3">
    <source>
        <dbReference type="ARBA" id="ARBA00010345"/>
    </source>
</evidence>
<dbReference type="AlphaFoldDB" id="A0A0K3CFS3"/>
<sequence length="233" mass="25821">MSRYSASWASPLGSLHPTLQLHIDALPTPSCALHTQISLPPHFIADKFQLVQLHREGKLGAYESYSGGRDSFVHVGEADLEAPVWRAGEGSVLIRVRGADDEDDEAGPKRIRLEVPLHLRYQAPVKERHLDGSRQDVIEVEFPYPHVFWACPDTSTLHFLPANASTAAVSGCPPPSPAPLTLRAPTGVQADLPFVETTTAATIWLCFAFLAWTAVSTWRRSRREIVDEQKKRQ</sequence>
<protein>
    <recommendedName>
        <fullName evidence="10">Protein PBN1</fullName>
    </recommendedName>
</protein>
<dbReference type="PANTHER" id="PTHR28650">
    <property type="entry name" value="PHOSPHATIDYLINOSITOL-GLYCAN BIOSYNTHESIS CLASS X PROTEIN"/>
    <property type="match status" value="1"/>
</dbReference>
<evidence type="ECO:0000256" key="4">
    <source>
        <dbReference type="ARBA" id="ARBA00022502"/>
    </source>
</evidence>
<dbReference type="Proteomes" id="UP000199069">
    <property type="component" value="Unassembled WGS sequence"/>
</dbReference>
<dbReference type="Pfam" id="PF08320">
    <property type="entry name" value="PIG-X"/>
    <property type="match status" value="1"/>
</dbReference>
<dbReference type="InterPro" id="IPR013233">
    <property type="entry name" value="PIG-X/PBN1"/>
</dbReference>
<evidence type="ECO:0000256" key="5">
    <source>
        <dbReference type="ARBA" id="ARBA00022692"/>
    </source>
</evidence>
<reference evidence="11 13" key="1">
    <citation type="submission" date="2015-07" db="EMBL/GenBank/DDBJ databases">
        <authorList>
            <person name="Cajimat M.N.B."/>
            <person name="Milazzo M.L."/>
            <person name="Fulhorst C.F."/>
        </authorList>
    </citation>
    <scope>NUCLEOTIDE SEQUENCE [LARGE SCALE GENOMIC DNA]</scope>
    <source>
        <strain evidence="11">Single colony</strain>
    </source>
</reference>
<evidence type="ECO:0000256" key="7">
    <source>
        <dbReference type="ARBA" id="ARBA00022989"/>
    </source>
</evidence>
<dbReference type="InterPro" id="IPR040039">
    <property type="entry name" value="PIGX"/>
</dbReference>
<dbReference type="Proteomes" id="UP000239560">
    <property type="component" value="Unassembled WGS sequence"/>
</dbReference>
<proteinExistence type="inferred from homology"/>
<dbReference type="PANTHER" id="PTHR28650:SF1">
    <property type="entry name" value="PHOSPHATIDYLINOSITOL-GLYCAN BIOSYNTHESIS CLASS X PROTEIN"/>
    <property type="match status" value="1"/>
</dbReference>
<name>A0A0K3CFS3_RHOTO</name>
<keyword evidence="8 10" id="KW-0472">Membrane</keyword>
<keyword evidence="6 10" id="KW-0256">Endoplasmic reticulum</keyword>
<evidence type="ECO:0000313" key="13">
    <source>
        <dbReference type="Proteomes" id="UP000199069"/>
    </source>
</evidence>
<evidence type="ECO:0000313" key="12">
    <source>
        <dbReference type="EMBL" id="PRQ73567.1"/>
    </source>
</evidence>
<dbReference type="GO" id="GO:0006506">
    <property type="term" value="P:GPI anchor biosynthetic process"/>
    <property type="evidence" value="ECO:0007669"/>
    <property type="project" value="UniProtKB-UniPathway"/>
</dbReference>
<evidence type="ECO:0000256" key="8">
    <source>
        <dbReference type="ARBA" id="ARBA00023136"/>
    </source>
</evidence>
<evidence type="ECO:0000313" key="11">
    <source>
        <dbReference type="EMBL" id="CTR07788.1"/>
    </source>
</evidence>
<dbReference type="EMBL" id="CWKI01000007">
    <property type="protein sequence ID" value="CTR07788.1"/>
    <property type="molecule type" value="Genomic_DNA"/>
</dbReference>
<keyword evidence="7 10" id="KW-1133">Transmembrane helix</keyword>
<evidence type="ECO:0000256" key="10">
    <source>
        <dbReference type="RuleBase" id="RU366056"/>
    </source>
</evidence>
<keyword evidence="13" id="KW-1185">Reference proteome</keyword>
<dbReference type="OrthoDB" id="5546453at2759"/>
<feature type="transmembrane region" description="Helical" evidence="10">
    <location>
        <begin position="201"/>
        <end position="218"/>
    </location>
</feature>
<comment type="subcellular location">
    <subcellularLocation>
        <location evidence="1 10">Endoplasmic reticulum membrane</location>
        <topology evidence="1 10">Single-pass membrane protein</topology>
    </subcellularLocation>
</comment>
<dbReference type="UniPathway" id="UPA00196"/>
<accession>A0A0K3CFS3</accession>
<comment type="pathway">
    <text evidence="2 10">Glycolipid biosynthesis; glycosylphosphatidylinositol-anchor biosynthesis.</text>
</comment>
<dbReference type="GO" id="GO:0005789">
    <property type="term" value="C:endoplasmic reticulum membrane"/>
    <property type="evidence" value="ECO:0007669"/>
    <property type="project" value="UniProtKB-SubCell"/>
</dbReference>
<evidence type="ECO:0000313" key="14">
    <source>
        <dbReference type="Proteomes" id="UP000239560"/>
    </source>
</evidence>
<comment type="similarity">
    <text evidence="3 10">Belongs to the PIGX family.</text>
</comment>
<dbReference type="EMBL" id="LCTV02000007">
    <property type="protein sequence ID" value="PRQ73567.1"/>
    <property type="molecule type" value="Genomic_DNA"/>
</dbReference>
<evidence type="ECO:0000256" key="6">
    <source>
        <dbReference type="ARBA" id="ARBA00022824"/>
    </source>
</evidence>